<comment type="caution">
    <text evidence="2">The sequence shown here is derived from an EMBL/GenBank/DDBJ whole genome shotgun (WGS) entry which is preliminary data.</text>
</comment>
<evidence type="ECO:0000313" key="3">
    <source>
        <dbReference type="Proteomes" id="UP001163823"/>
    </source>
</evidence>
<proteinExistence type="predicted"/>
<dbReference type="KEGG" id="qsa:O6P43_018770"/>
<keyword evidence="3" id="KW-1185">Reference proteome</keyword>
<protein>
    <submittedName>
        <fullName evidence="2">Nin-like protein 1</fullName>
    </submittedName>
</protein>
<dbReference type="Pfam" id="PF22922">
    <property type="entry name" value="GAF_NLP"/>
    <property type="match status" value="1"/>
</dbReference>
<dbReference type="InterPro" id="IPR045012">
    <property type="entry name" value="NLP"/>
</dbReference>
<accession>A0AAD7PJK9</accession>
<dbReference type="PANTHER" id="PTHR32002">
    <property type="entry name" value="PROTEIN NLP8"/>
    <property type="match status" value="1"/>
</dbReference>
<dbReference type="EMBL" id="JARAOO010000008">
    <property type="protein sequence ID" value="KAJ7957973.1"/>
    <property type="molecule type" value="Genomic_DNA"/>
</dbReference>
<sequence length="124" mass="13776">MVQGKSLPSRTFSLKSHCNANPEAGFLARLSESDIKSAEVVNWRAVDLRSSDVLSTQYVNVHKKSYQTALLEIQEVLRSACETHKLQLLAQTWVPCVQHGKDGCQHSDGNYFQCDSTVDCACCL</sequence>
<name>A0AAD7PJK9_QUISA</name>
<dbReference type="InterPro" id="IPR055081">
    <property type="entry name" value="NLP1-9_GAF"/>
</dbReference>
<feature type="domain" description="NLP1-9 GAF" evidence="1">
    <location>
        <begin position="62"/>
        <end position="123"/>
    </location>
</feature>
<dbReference type="AlphaFoldDB" id="A0AAD7PJK9"/>
<dbReference type="GO" id="GO:0003700">
    <property type="term" value="F:DNA-binding transcription factor activity"/>
    <property type="evidence" value="ECO:0007669"/>
    <property type="project" value="InterPro"/>
</dbReference>
<gene>
    <name evidence="2" type="ORF">O6P43_018770</name>
</gene>
<evidence type="ECO:0000259" key="1">
    <source>
        <dbReference type="Pfam" id="PF22922"/>
    </source>
</evidence>
<dbReference type="Proteomes" id="UP001163823">
    <property type="component" value="Chromosome 8"/>
</dbReference>
<evidence type="ECO:0000313" key="2">
    <source>
        <dbReference type="EMBL" id="KAJ7957973.1"/>
    </source>
</evidence>
<dbReference type="PANTHER" id="PTHR32002:SF44">
    <property type="entry name" value="PROTEIN NLP4"/>
    <property type="match status" value="1"/>
</dbReference>
<reference evidence="2" key="1">
    <citation type="journal article" date="2023" name="Science">
        <title>Elucidation of the pathway for biosynthesis of saponin adjuvants from the soapbark tree.</title>
        <authorList>
            <person name="Reed J."/>
            <person name="Orme A."/>
            <person name="El-Demerdash A."/>
            <person name="Owen C."/>
            <person name="Martin L.B.B."/>
            <person name="Misra R.C."/>
            <person name="Kikuchi S."/>
            <person name="Rejzek M."/>
            <person name="Martin A.C."/>
            <person name="Harkess A."/>
            <person name="Leebens-Mack J."/>
            <person name="Louveau T."/>
            <person name="Stephenson M.J."/>
            <person name="Osbourn A."/>
        </authorList>
    </citation>
    <scope>NUCLEOTIDE SEQUENCE</scope>
    <source>
        <strain evidence="2">S10</strain>
    </source>
</reference>
<organism evidence="2 3">
    <name type="scientific">Quillaja saponaria</name>
    <name type="common">Soap bark tree</name>
    <dbReference type="NCBI Taxonomy" id="32244"/>
    <lineage>
        <taxon>Eukaryota</taxon>
        <taxon>Viridiplantae</taxon>
        <taxon>Streptophyta</taxon>
        <taxon>Embryophyta</taxon>
        <taxon>Tracheophyta</taxon>
        <taxon>Spermatophyta</taxon>
        <taxon>Magnoliopsida</taxon>
        <taxon>eudicotyledons</taxon>
        <taxon>Gunneridae</taxon>
        <taxon>Pentapetalae</taxon>
        <taxon>rosids</taxon>
        <taxon>fabids</taxon>
        <taxon>Fabales</taxon>
        <taxon>Quillajaceae</taxon>
        <taxon>Quillaja</taxon>
    </lineage>
</organism>